<feature type="region of interest" description="Disordered" evidence="1">
    <location>
        <begin position="62"/>
        <end position="195"/>
    </location>
</feature>
<dbReference type="OrthoDB" id="3139527at2759"/>
<evidence type="ECO:0000256" key="1">
    <source>
        <dbReference type="SAM" id="MobiDB-lite"/>
    </source>
</evidence>
<comment type="caution">
    <text evidence="2">The sequence shown here is derived from an EMBL/GenBank/DDBJ whole genome shotgun (WGS) entry which is preliminary data.</text>
</comment>
<feature type="compositionally biased region" description="Basic and acidic residues" evidence="1">
    <location>
        <begin position="125"/>
        <end position="145"/>
    </location>
</feature>
<name>G4TW67_SERID</name>
<sequence>MSDHSHIPLHEPVGKETENWTSLTDKEAKVRAKAVEKGHEPHDWRHMANKILHTNKAYPEEARGALDITPTSKKEAAAQRTTDIHDSNDAVRDDHNLTGDQQFRSNEQLNRTSHSGNTTIGGEQHFAEHERRNEDFQQERRHEGFQHSAQTQRQDMNNPSQLGCDQTLDAPANAPEMVGGRDHGTKPITRTNFVV</sequence>
<gene>
    <name evidence="2" type="ORF">PIIN_09550</name>
</gene>
<accession>G4TW67</accession>
<dbReference type="HOGENOM" id="CLU_1603752_0_0_1"/>
<organism evidence="2 3">
    <name type="scientific">Serendipita indica (strain DSM 11827)</name>
    <name type="common">Root endophyte fungus</name>
    <name type="synonym">Piriformospora indica</name>
    <dbReference type="NCBI Taxonomy" id="1109443"/>
    <lineage>
        <taxon>Eukaryota</taxon>
        <taxon>Fungi</taxon>
        <taxon>Dikarya</taxon>
        <taxon>Basidiomycota</taxon>
        <taxon>Agaricomycotina</taxon>
        <taxon>Agaricomycetes</taxon>
        <taxon>Sebacinales</taxon>
        <taxon>Serendipitaceae</taxon>
        <taxon>Serendipita</taxon>
    </lineage>
</organism>
<dbReference type="InParanoid" id="G4TW67"/>
<dbReference type="EMBL" id="CAFZ01000472">
    <property type="protein sequence ID" value="CCA75560.1"/>
    <property type="molecule type" value="Genomic_DNA"/>
</dbReference>
<dbReference type="AlphaFoldDB" id="G4TW67"/>
<evidence type="ECO:0000313" key="3">
    <source>
        <dbReference type="Proteomes" id="UP000007148"/>
    </source>
</evidence>
<evidence type="ECO:0000313" key="2">
    <source>
        <dbReference type="EMBL" id="CCA75560.1"/>
    </source>
</evidence>
<feature type="compositionally biased region" description="Polar residues" evidence="1">
    <location>
        <begin position="147"/>
        <end position="164"/>
    </location>
</feature>
<proteinExistence type="predicted"/>
<feature type="compositionally biased region" description="Polar residues" evidence="1">
    <location>
        <begin position="98"/>
        <end position="121"/>
    </location>
</feature>
<feature type="region of interest" description="Disordered" evidence="1">
    <location>
        <begin position="1"/>
        <end position="45"/>
    </location>
</feature>
<protein>
    <submittedName>
        <fullName evidence="2">Uncharacterized protein</fullName>
    </submittedName>
</protein>
<feature type="compositionally biased region" description="Basic and acidic residues" evidence="1">
    <location>
        <begin position="72"/>
        <end position="97"/>
    </location>
</feature>
<reference evidence="2 3" key="1">
    <citation type="journal article" date="2011" name="PLoS Pathog.">
        <title>Endophytic Life Strategies Decoded by Genome and Transcriptome Analyses of the Mutualistic Root Symbiont Piriformospora indica.</title>
        <authorList>
            <person name="Zuccaro A."/>
            <person name="Lahrmann U."/>
            <person name="Guldener U."/>
            <person name="Langen G."/>
            <person name="Pfiffi S."/>
            <person name="Biedenkopf D."/>
            <person name="Wong P."/>
            <person name="Samans B."/>
            <person name="Grimm C."/>
            <person name="Basiewicz M."/>
            <person name="Murat C."/>
            <person name="Martin F."/>
            <person name="Kogel K.H."/>
        </authorList>
    </citation>
    <scope>NUCLEOTIDE SEQUENCE [LARGE SCALE GENOMIC DNA]</scope>
    <source>
        <strain evidence="2 3">DSM 11827</strain>
    </source>
</reference>
<keyword evidence="3" id="KW-1185">Reference proteome</keyword>
<dbReference type="Proteomes" id="UP000007148">
    <property type="component" value="Unassembled WGS sequence"/>
</dbReference>